<sequence length="178" mass="20777">MVLFITTIDGHCRTREFSCQFHELEQAFDFLNQIVVRGDTLLQACTEEDGQLTQLPLDAFDGIPFLRAIENLKQEWLSVLDHAPESGLPVYGILQELIEWLKKQIDHYEKQMAIIESTIRHFKQLRCRAESCKPHDLNFSPVSDHFVSLLNNYEEQLRKVSLSHQQALNRLRELTIKN</sequence>
<evidence type="ECO:0000313" key="2">
    <source>
        <dbReference type="Proteomes" id="UP000464577"/>
    </source>
</evidence>
<dbReference type="AlphaFoldDB" id="A0A6P1VNZ2"/>
<dbReference type="KEGG" id="senf:GJR95_01715"/>
<organism evidence="1 2">
    <name type="scientific">Spirosoma endbachense</name>
    <dbReference type="NCBI Taxonomy" id="2666025"/>
    <lineage>
        <taxon>Bacteria</taxon>
        <taxon>Pseudomonadati</taxon>
        <taxon>Bacteroidota</taxon>
        <taxon>Cytophagia</taxon>
        <taxon>Cytophagales</taxon>
        <taxon>Cytophagaceae</taxon>
        <taxon>Spirosoma</taxon>
    </lineage>
</organism>
<protein>
    <submittedName>
        <fullName evidence="1">Uncharacterized protein</fullName>
    </submittedName>
</protein>
<proteinExistence type="predicted"/>
<dbReference type="RefSeq" id="WP_162384241.1">
    <property type="nucleotide sequence ID" value="NZ_CP045997.1"/>
</dbReference>
<keyword evidence="2" id="KW-1185">Reference proteome</keyword>
<dbReference type="EMBL" id="CP045997">
    <property type="protein sequence ID" value="QHV93822.1"/>
    <property type="molecule type" value="Genomic_DNA"/>
</dbReference>
<reference evidence="1 2" key="1">
    <citation type="submission" date="2019-11" db="EMBL/GenBank/DDBJ databases">
        <title>Spirosoma endbachense sp. nov., isolated from a natural salt meadow.</title>
        <authorList>
            <person name="Rojas J."/>
            <person name="Ambika Manirajan B."/>
            <person name="Ratering S."/>
            <person name="Suarez C."/>
            <person name="Geissler-Plaum R."/>
            <person name="Schnell S."/>
        </authorList>
    </citation>
    <scope>NUCLEOTIDE SEQUENCE [LARGE SCALE GENOMIC DNA]</scope>
    <source>
        <strain evidence="1 2">I-24</strain>
    </source>
</reference>
<gene>
    <name evidence="1" type="ORF">GJR95_01715</name>
</gene>
<name>A0A6P1VNZ2_9BACT</name>
<accession>A0A6P1VNZ2</accession>
<dbReference type="Proteomes" id="UP000464577">
    <property type="component" value="Chromosome"/>
</dbReference>
<evidence type="ECO:0000313" key="1">
    <source>
        <dbReference type="EMBL" id="QHV93822.1"/>
    </source>
</evidence>